<comment type="similarity">
    <text evidence="1">Belongs to the KCTD3 family.</text>
</comment>
<evidence type="ECO:0000313" key="7">
    <source>
        <dbReference type="EMBL" id="RLU16142.1"/>
    </source>
</evidence>
<evidence type="ECO:0000256" key="5">
    <source>
        <dbReference type="SAM" id="MobiDB-lite"/>
    </source>
</evidence>
<evidence type="ECO:0000259" key="6">
    <source>
        <dbReference type="PROSITE" id="PS50097"/>
    </source>
</evidence>
<dbReference type="InterPro" id="IPR047876">
    <property type="entry name" value="SHKBP1/KCTD3"/>
</dbReference>
<feature type="domain" description="BTB" evidence="6">
    <location>
        <begin position="24"/>
        <end position="93"/>
    </location>
</feature>
<dbReference type="SUPFAM" id="SSF54695">
    <property type="entry name" value="POZ domain"/>
    <property type="match status" value="1"/>
</dbReference>
<keyword evidence="4" id="KW-0677">Repeat</keyword>
<evidence type="ECO:0000256" key="3">
    <source>
        <dbReference type="ARBA" id="ARBA00022574"/>
    </source>
</evidence>
<reference evidence="7" key="2">
    <citation type="submission" date="2018-07" db="EMBL/GenBank/DDBJ databases">
        <authorList>
            <person name="Mckenzie S.K."/>
            <person name="Kronauer D.J.C."/>
        </authorList>
    </citation>
    <scope>NUCLEOTIDE SEQUENCE</scope>
    <source>
        <strain evidence="7">Clonal line C1</strain>
    </source>
</reference>
<dbReference type="PANTHER" id="PTHR15859:SF1">
    <property type="entry name" value="BTB DOMAIN-CONTAINING PROTEIN"/>
    <property type="match status" value="1"/>
</dbReference>
<dbReference type="AlphaFoldDB" id="A0A3L8D7T1"/>
<comment type="caution">
    <text evidence="7">The sequence shown here is derived from an EMBL/GenBank/DDBJ whole genome shotgun (WGS) entry which is preliminary data.</text>
</comment>
<dbReference type="FunFam" id="3.30.710.10:FF:000038">
    <property type="entry name" value="BTB/POZ domain-containing protein KCTD3 isoform X1"/>
    <property type="match status" value="1"/>
</dbReference>
<gene>
    <name evidence="7" type="ORF">DMN91_011901</name>
</gene>
<feature type="compositionally biased region" description="Basic and acidic residues" evidence="5">
    <location>
        <begin position="1"/>
        <end position="21"/>
    </location>
</feature>
<feature type="non-terminal residue" evidence="7">
    <location>
        <position position="1"/>
    </location>
</feature>
<name>A0A3L8D7T1_OOCBI</name>
<dbReference type="PANTHER" id="PTHR15859">
    <property type="entry name" value="SETA BINDING PROTEIN 1"/>
    <property type="match status" value="1"/>
</dbReference>
<dbReference type="OrthoDB" id="6077599at2759"/>
<protein>
    <recommendedName>
        <fullName evidence="6">BTB domain-containing protein</fullName>
    </recommendedName>
</protein>
<proteinExistence type="inferred from homology"/>
<evidence type="ECO:0000256" key="2">
    <source>
        <dbReference type="ARBA" id="ARBA00022553"/>
    </source>
</evidence>
<accession>A0A3L8D7T1</accession>
<dbReference type="Pfam" id="PF02214">
    <property type="entry name" value="BTB_2"/>
    <property type="match status" value="1"/>
</dbReference>
<evidence type="ECO:0000256" key="4">
    <source>
        <dbReference type="ARBA" id="ARBA00022737"/>
    </source>
</evidence>
<dbReference type="Proteomes" id="UP000279307">
    <property type="component" value="Chromosome 12"/>
</dbReference>
<dbReference type="Gene3D" id="3.30.710.10">
    <property type="entry name" value="Potassium Channel Kv1.1, Chain A"/>
    <property type="match status" value="1"/>
</dbReference>
<organism evidence="7">
    <name type="scientific">Ooceraea biroi</name>
    <name type="common">Clonal raider ant</name>
    <name type="synonym">Cerapachys biroi</name>
    <dbReference type="NCBI Taxonomy" id="2015173"/>
    <lineage>
        <taxon>Eukaryota</taxon>
        <taxon>Metazoa</taxon>
        <taxon>Ecdysozoa</taxon>
        <taxon>Arthropoda</taxon>
        <taxon>Hexapoda</taxon>
        <taxon>Insecta</taxon>
        <taxon>Pterygota</taxon>
        <taxon>Neoptera</taxon>
        <taxon>Endopterygota</taxon>
        <taxon>Hymenoptera</taxon>
        <taxon>Apocrita</taxon>
        <taxon>Aculeata</taxon>
        <taxon>Formicoidea</taxon>
        <taxon>Formicidae</taxon>
        <taxon>Dorylinae</taxon>
        <taxon>Ooceraea</taxon>
    </lineage>
</organism>
<dbReference type="EMBL" id="QOIP01000012">
    <property type="protein sequence ID" value="RLU16142.1"/>
    <property type="molecule type" value="Genomic_DNA"/>
</dbReference>
<keyword evidence="3" id="KW-0853">WD repeat</keyword>
<keyword evidence="2" id="KW-0597">Phosphoprotein</keyword>
<dbReference type="CDD" id="cd18363">
    <property type="entry name" value="BTB_POZ_KCTD3-like"/>
    <property type="match status" value="1"/>
</dbReference>
<reference evidence="7" key="1">
    <citation type="journal article" date="2018" name="Genome Res.">
        <title>The genomic architecture and molecular evolution of ant odorant receptors.</title>
        <authorList>
            <person name="McKenzie S.K."/>
            <person name="Kronauer D.J.C."/>
        </authorList>
    </citation>
    <scope>NUCLEOTIDE SEQUENCE [LARGE SCALE GENOMIC DNA]</scope>
    <source>
        <strain evidence="7">Clonal line C1</strain>
    </source>
</reference>
<dbReference type="InterPro" id="IPR000210">
    <property type="entry name" value="BTB/POZ_dom"/>
</dbReference>
<evidence type="ECO:0000256" key="1">
    <source>
        <dbReference type="ARBA" id="ARBA00009572"/>
    </source>
</evidence>
<sequence>NVKARDDHEVPAPDQPEREDSVSDIVHLNVGGTRFFTSRQTLSWIQDSFFTALLSNRIDSHKDESGALFIDRDPKLFSIILNYLRAKDIDLKTVDIHTLRHEAEYYGITPLVKRLMLCKDLTQSSCDDVLFYGYLPPPNIPLQEPIAITSNVSEVTVHARIGATANSRTDGSSNGWVLASCGDQQLHESESHW</sequence>
<dbReference type="InterPro" id="IPR011333">
    <property type="entry name" value="SKP1/BTB/POZ_sf"/>
</dbReference>
<dbReference type="PROSITE" id="PS50097">
    <property type="entry name" value="BTB"/>
    <property type="match status" value="1"/>
</dbReference>
<dbReference type="SMART" id="SM00225">
    <property type="entry name" value="BTB"/>
    <property type="match status" value="1"/>
</dbReference>
<feature type="region of interest" description="Disordered" evidence="5">
    <location>
        <begin position="1"/>
        <end position="22"/>
    </location>
</feature>
<dbReference type="InterPro" id="IPR003131">
    <property type="entry name" value="T1-type_BTB"/>
</dbReference>
<dbReference type="GO" id="GO:0051260">
    <property type="term" value="P:protein homooligomerization"/>
    <property type="evidence" value="ECO:0007669"/>
    <property type="project" value="InterPro"/>
</dbReference>